<reference evidence="2 3" key="1">
    <citation type="submission" date="2019-05" db="EMBL/GenBank/DDBJ databases">
        <title>Another draft genome of Portunus trituberculatus and its Hox gene families provides insights of decapod evolution.</title>
        <authorList>
            <person name="Jeong J.-H."/>
            <person name="Song I."/>
            <person name="Kim S."/>
            <person name="Choi T."/>
            <person name="Kim D."/>
            <person name="Ryu S."/>
            <person name="Kim W."/>
        </authorList>
    </citation>
    <scope>NUCLEOTIDE SEQUENCE [LARGE SCALE GENOMIC DNA]</scope>
    <source>
        <tissue evidence="2">Muscle</tissue>
    </source>
</reference>
<dbReference type="Proteomes" id="UP000324222">
    <property type="component" value="Unassembled WGS sequence"/>
</dbReference>
<keyword evidence="3" id="KW-1185">Reference proteome</keyword>
<dbReference type="EMBL" id="VSRR010010241">
    <property type="protein sequence ID" value="MPC51536.1"/>
    <property type="molecule type" value="Genomic_DNA"/>
</dbReference>
<gene>
    <name evidence="2" type="ORF">E2C01_045384</name>
</gene>
<evidence type="ECO:0000313" key="2">
    <source>
        <dbReference type="EMBL" id="MPC51536.1"/>
    </source>
</evidence>
<feature type="region of interest" description="Disordered" evidence="1">
    <location>
        <begin position="69"/>
        <end position="96"/>
    </location>
</feature>
<protein>
    <submittedName>
        <fullName evidence="2">Uncharacterized protein</fullName>
    </submittedName>
</protein>
<name>A0A5B7G145_PORTR</name>
<organism evidence="2 3">
    <name type="scientific">Portunus trituberculatus</name>
    <name type="common">Swimming crab</name>
    <name type="synonym">Neptunus trituberculatus</name>
    <dbReference type="NCBI Taxonomy" id="210409"/>
    <lineage>
        <taxon>Eukaryota</taxon>
        <taxon>Metazoa</taxon>
        <taxon>Ecdysozoa</taxon>
        <taxon>Arthropoda</taxon>
        <taxon>Crustacea</taxon>
        <taxon>Multicrustacea</taxon>
        <taxon>Malacostraca</taxon>
        <taxon>Eumalacostraca</taxon>
        <taxon>Eucarida</taxon>
        <taxon>Decapoda</taxon>
        <taxon>Pleocyemata</taxon>
        <taxon>Brachyura</taxon>
        <taxon>Eubrachyura</taxon>
        <taxon>Portunoidea</taxon>
        <taxon>Portunidae</taxon>
        <taxon>Portuninae</taxon>
        <taxon>Portunus</taxon>
    </lineage>
</organism>
<proteinExistence type="predicted"/>
<accession>A0A5B7G145</accession>
<evidence type="ECO:0000256" key="1">
    <source>
        <dbReference type="SAM" id="MobiDB-lite"/>
    </source>
</evidence>
<comment type="caution">
    <text evidence="2">The sequence shown here is derived from an EMBL/GenBank/DDBJ whole genome shotgun (WGS) entry which is preliminary data.</text>
</comment>
<dbReference type="AlphaFoldDB" id="A0A5B7G145"/>
<sequence>MEACLVRANRSGAVFTLCSHACRGVGAARGRVLQYGRSGECSEGERASASSGGRRVMGGSALTGAIDLRQQLSLPRRRGSQRPARGRDASHTPLPHHYRPLHAARCACLTQHPFIPSPTSPSYCHCACLSPPPPATVPISPSTPIPLHAEEVFKRSVTLSHSYSHAKSVRNQEVTPHGHSDSMQEGQAWQLLSPHLSVPSRTFLPGLHDSLTRAITLTRACRQAITTIAHHPPSSVSTFQLAHPHALKKS</sequence>
<evidence type="ECO:0000313" key="3">
    <source>
        <dbReference type="Proteomes" id="UP000324222"/>
    </source>
</evidence>